<dbReference type="PANTHER" id="PTHR42798:SF7">
    <property type="entry name" value="ALPHA-D-RIBOSE 1-METHYLPHOSPHONATE 5-TRIPHOSPHATE SYNTHASE SUBUNIT PHNL"/>
    <property type="match status" value="1"/>
</dbReference>
<keyword evidence="4 6" id="KW-0067">ATP-binding</keyword>
<dbReference type="InterPro" id="IPR017911">
    <property type="entry name" value="MacB-like_ATP-bd"/>
</dbReference>
<dbReference type="Pfam" id="PF00005">
    <property type="entry name" value="ABC_tran"/>
    <property type="match status" value="1"/>
</dbReference>
<evidence type="ECO:0000313" key="7">
    <source>
        <dbReference type="Proteomes" id="UP000680304"/>
    </source>
</evidence>
<evidence type="ECO:0000256" key="2">
    <source>
        <dbReference type="ARBA" id="ARBA00022448"/>
    </source>
</evidence>
<keyword evidence="3" id="KW-0547">Nucleotide-binding</keyword>
<evidence type="ECO:0000259" key="5">
    <source>
        <dbReference type="PROSITE" id="PS50893"/>
    </source>
</evidence>
<dbReference type="InterPro" id="IPR003439">
    <property type="entry name" value="ABC_transporter-like_ATP-bd"/>
</dbReference>
<dbReference type="GO" id="GO:0005524">
    <property type="term" value="F:ATP binding"/>
    <property type="evidence" value="ECO:0007669"/>
    <property type="project" value="UniProtKB-KW"/>
</dbReference>
<comment type="similarity">
    <text evidence="1">Belongs to the ABC transporter superfamily.</text>
</comment>
<name>A0ABQ4NDE3_9BACL</name>
<dbReference type="PROSITE" id="PS50893">
    <property type="entry name" value="ABC_TRANSPORTER_2"/>
    <property type="match status" value="1"/>
</dbReference>
<protein>
    <submittedName>
        <fullName evidence="6">ABC transporter ATP-binding protein</fullName>
    </submittedName>
</protein>
<evidence type="ECO:0000256" key="3">
    <source>
        <dbReference type="ARBA" id="ARBA00022741"/>
    </source>
</evidence>
<organism evidence="6 7">
    <name type="scientific">Paenibacillus cisolokensis</name>
    <dbReference type="NCBI Taxonomy" id="1658519"/>
    <lineage>
        <taxon>Bacteria</taxon>
        <taxon>Bacillati</taxon>
        <taxon>Bacillota</taxon>
        <taxon>Bacilli</taxon>
        <taxon>Bacillales</taxon>
        <taxon>Paenibacillaceae</taxon>
        <taxon>Paenibacillus</taxon>
    </lineage>
</organism>
<dbReference type="EMBL" id="BOVJ01000169">
    <property type="protein sequence ID" value="GIQ66205.1"/>
    <property type="molecule type" value="Genomic_DNA"/>
</dbReference>
<proteinExistence type="inferred from homology"/>
<dbReference type="Proteomes" id="UP000680304">
    <property type="component" value="Unassembled WGS sequence"/>
</dbReference>
<dbReference type="SMART" id="SM00382">
    <property type="entry name" value="AAA"/>
    <property type="match status" value="1"/>
</dbReference>
<sequence>MLEVRNVSKVYEGKIAYQALSNLSLTVPKEQFVGIMGPSGSGKTTLLNVVSTIDKPTSGQVIIDGKETNRMNKRQLALFRRRELGFVFQDFNLLQTLTVKENIIFPLTLDNVSVKEQDARVHRIAEKLGIAHILNKRTYEISGGQSQRTAIARAIIHDPKLILADEPTGNLDSKAAKDVLETLQMLNREEGATMMMVTHDPQAASYCDRVIFIKDGALYRELRKSGSRQMFSRKLWAYCPPLGGRKMNFRQFAVKNVFRNMRLYAAYFSAAHSRS</sequence>
<feature type="domain" description="ABC transporter" evidence="5">
    <location>
        <begin position="2"/>
        <end position="240"/>
    </location>
</feature>
<accession>A0ABQ4NDE3</accession>
<evidence type="ECO:0000256" key="1">
    <source>
        <dbReference type="ARBA" id="ARBA00005417"/>
    </source>
</evidence>
<dbReference type="CDD" id="cd03255">
    <property type="entry name" value="ABC_MJ0796_LolCDE_FtsE"/>
    <property type="match status" value="1"/>
</dbReference>
<comment type="caution">
    <text evidence="6">The sequence shown here is derived from an EMBL/GenBank/DDBJ whole genome shotgun (WGS) entry which is preliminary data.</text>
</comment>
<reference evidence="6 7" key="1">
    <citation type="submission" date="2021-04" db="EMBL/GenBank/DDBJ databases">
        <title>Draft genome sequence of Paenibacillus cisolokensis, LC2-13A.</title>
        <authorList>
            <person name="Uke A."/>
            <person name="Chhe C."/>
            <person name="Baramee S."/>
            <person name="Kosugi A."/>
        </authorList>
    </citation>
    <scope>NUCLEOTIDE SEQUENCE [LARGE SCALE GENOMIC DNA]</scope>
    <source>
        <strain evidence="6 7">LC2-13A</strain>
    </source>
</reference>
<keyword evidence="2" id="KW-0813">Transport</keyword>
<dbReference type="InterPro" id="IPR027417">
    <property type="entry name" value="P-loop_NTPase"/>
</dbReference>
<evidence type="ECO:0000256" key="4">
    <source>
        <dbReference type="ARBA" id="ARBA00022840"/>
    </source>
</evidence>
<gene>
    <name evidence="6" type="ORF">PACILC2_47730</name>
</gene>
<keyword evidence="7" id="KW-1185">Reference proteome</keyword>
<evidence type="ECO:0000313" key="6">
    <source>
        <dbReference type="EMBL" id="GIQ66205.1"/>
    </source>
</evidence>
<dbReference type="PANTHER" id="PTHR42798">
    <property type="entry name" value="LIPOPROTEIN-RELEASING SYSTEM ATP-BINDING PROTEIN LOLD"/>
    <property type="match status" value="1"/>
</dbReference>
<dbReference type="InterPro" id="IPR003593">
    <property type="entry name" value="AAA+_ATPase"/>
</dbReference>
<dbReference type="Gene3D" id="3.40.50.300">
    <property type="entry name" value="P-loop containing nucleotide triphosphate hydrolases"/>
    <property type="match status" value="1"/>
</dbReference>
<dbReference type="SUPFAM" id="SSF52540">
    <property type="entry name" value="P-loop containing nucleoside triphosphate hydrolases"/>
    <property type="match status" value="1"/>
</dbReference>